<dbReference type="Proteomes" id="UP001151582">
    <property type="component" value="Unassembled WGS sequence"/>
</dbReference>
<keyword evidence="2 4" id="KW-0863">Zinc-finger</keyword>
<evidence type="ECO:0000256" key="1">
    <source>
        <dbReference type="ARBA" id="ARBA00022723"/>
    </source>
</evidence>
<keyword evidence="1" id="KW-0479">Metal-binding</keyword>
<dbReference type="GO" id="GO:0008270">
    <property type="term" value="F:zinc ion binding"/>
    <property type="evidence" value="ECO:0007669"/>
    <property type="project" value="UniProtKB-KW"/>
</dbReference>
<evidence type="ECO:0000259" key="6">
    <source>
        <dbReference type="PROSITE" id="PS50865"/>
    </source>
</evidence>
<dbReference type="GO" id="GO:0005737">
    <property type="term" value="C:cytoplasm"/>
    <property type="evidence" value="ECO:0007669"/>
    <property type="project" value="InterPro"/>
</dbReference>
<feature type="region of interest" description="Disordered" evidence="5">
    <location>
        <begin position="247"/>
        <end position="271"/>
    </location>
</feature>
<evidence type="ECO:0000256" key="5">
    <source>
        <dbReference type="SAM" id="MobiDB-lite"/>
    </source>
</evidence>
<sequence>MTSAAQLSAHKQSAPEPIQLGYAEKPDEWFFQDAFPSKIGGKPVWLVPTMPLKSEQATCGECSRPMALLLQLYTPEDNPKEAFHRTVYIFCCKDGACHRKAWTNCFKVFRSQLPEVNPFYFAEPIEAESDESSGDIDILEVRDEDIRWRLNPNGPASKQCAVCGFHGTKTCSRCKQVYYCCREHQIIDWRSGEHRTHCISEDANDTPTNGSVVKDNPYPQVFFPLLEIVSEPEEIIAPSASDDKSYEQYISTGTGSGPSFDEGITPDQASREDLVDSESAVDAAFLEFQKRVSLYPDQILRYVRTDYGRKDTKPLWVSDIDRPTAKNIPPCDHCGAERQFEFQILPQLLNYLGEDHMAQSSLDWGTLLVYSCPRNCIQSAEPSSSPSSVGEDPACRQKYVEEVIWRQDFSSDGVDKRYMRPKANS</sequence>
<evidence type="ECO:0000313" key="8">
    <source>
        <dbReference type="Proteomes" id="UP001151582"/>
    </source>
</evidence>
<dbReference type="Pfam" id="PF01753">
    <property type="entry name" value="zf-MYND"/>
    <property type="match status" value="1"/>
</dbReference>
<dbReference type="PANTHER" id="PTHR12298:SF4">
    <property type="entry name" value="PROGRAMMED CELL DEATH PROTEIN 2"/>
    <property type="match status" value="1"/>
</dbReference>
<dbReference type="PROSITE" id="PS01360">
    <property type="entry name" value="ZF_MYND_1"/>
    <property type="match status" value="1"/>
</dbReference>
<protein>
    <recommendedName>
        <fullName evidence="6">MYND-type domain-containing protein</fullName>
    </recommendedName>
</protein>
<evidence type="ECO:0000256" key="2">
    <source>
        <dbReference type="ARBA" id="ARBA00022771"/>
    </source>
</evidence>
<feature type="domain" description="MYND-type" evidence="6">
    <location>
        <begin position="160"/>
        <end position="198"/>
    </location>
</feature>
<keyword evidence="3" id="KW-0862">Zinc</keyword>
<dbReference type="InterPro" id="IPR002893">
    <property type="entry name" value="Znf_MYND"/>
</dbReference>
<organism evidence="7 8">
    <name type="scientific">Dimargaris verticillata</name>
    <dbReference type="NCBI Taxonomy" id="2761393"/>
    <lineage>
        <taxon>Eukaryota</taxon>
        <taxon>Fungi</taxon>
        <taxon>Fungi incertae sedis</taxon>
        <taxon>Zoopagomycota</taxon>
        <taxon>Kickxellomycotina</taxon>
        <taxon>Dimargaritomycetes</taxon>
        <taxon>Dimargaritales</taxon>
        <taxon>Dimargaritaceae</taxon>
        <taxon>Dimargaris</taxon>
    </lineage>
</organism>
<dbReference type="EMBL" id="JANBQB010000032">
    <property type="protein sequence ID" value="KAJ1984044.1"/>
    <property type="molecule type" value="Genomic_DNA"/>
</dbReference>
<dbReference type="OrthoDB" id="443682at2759"/>
<dbReference type="PANTHER" id="PTHR12298">
    <property type="entry name" value="PCDC2 PROGRAMMED CELL DEATH PROTEIN 2 -RELATED"/>
    <property type="match status" value="1"/>
</dbReference>
<dbReference type="PROSITE" id="PS50865">
    <property type="entry name" value="ZF_MYND_2"/>
    <property type="match status" value="1"/>
</dbReference>
<comment type="caution">
    <text evidence="7">The sequence shown here is derived from an EMBL/GenBank/DDBJ whole genome shotgun (WGS) entry which is preliminary data.</text>
</comment>
<evidence type="ECO:0000256" key="4">
    <source>
        <dbReference type="PROSITE-ProRule" id="PRU00134"/>
    </source>
</evidence>
<gene>
    <name evidence="7" type="ORF">H4R34_000906</name>
</gene>
<reference evidence="7" key="1">
    <citation type="submission" date="2022-07" db="EMBL/GenBank/DDBJ databases">
        <title>Phylogenomic reconstructions and comparative analyses of Kickxellomycotina fungi.</title>
        <authorList>
            <person name="Reynolds N.K."/>
            <person name="Stajich J.E."/>
            <person name="Barry K."/>
            <person name="Grigoriev I.V."/>
            <person name="Crous P."/>
            <person name="Smith M.E."/>
        </authorList>
    </citation>
    <scope>NUCLEOTIDE SEQUENCE</scope>
    <source>
        <strain evidence="7">RSA 567</strain>
    </source>
</reference>
<accession>A0A9W8B9H6</accession>
<dbReference type="GO" id="GO:0005634">
    <property type="term" value="C:nucleus"/>
    <property type="evidence" value="ECO:0007669"/>
    <property type="project" value="TreeGrafter"/>
</dbReference>
<dbReference type="AlphaFoldDB" id="A0A9W8B9H6"/>
<dbReference type="Pfam" id="PF04194">
    <property type="entry name" value="PDCD2_C"/>
    <property type="match status" value="1"/>
</dbReference>
<dbReference type="SUPFAM" id="SSF144232">
    <property type="entry name" value="HIT/MYND zinc finger-like"/>
    <property type="match status" value="1"/>
</dbReference>
<dbReference type="InterPro" id="IPR007320">
    <property type="entry name" value="PDCD2_C"/>
</dbReference>
<proteinExistence type="predicted"/>
<name>A0A9W8B9H6_9FUNG</name>
<dbReference type="Gene3D" id="6.10.140.2220">
    <property type="match status" value="1"/>
</dbReference>
<keyword evidence="8" id="KW-1185">Reference proteome</keyword>
<evidence type="ECO:0000256" key="3">
    <source>
        <dbReference type="ARBA" id="ARBA00022833"/>
    </source>
</evidence>
<evidence type="ECO:0000313" key="7">
    <source>
        <dbReference type="EMBL" id="KAJ1984044.1"/>
    </source>
</evidence>